<proteinExistence type="predicted"/>
<dbReference type="InterPro" id="IPR036397">
    <property type="entry name" value="RNaseH_sf"/>
</dbReference>
<dbReference type="EMBL" id="BGPR01048738">
    <property type="protein sequence ID" value="GBO25761.1"/>
    <property type="molecule type" value="Genomic_DNA"/>
</dbReference>
<comment type="caution">
    <text evidence="1">The sequence shown here is derived from an EMBL/GenBank/DDBJ whole genome shotgun (WGS) entry which is preliminary data.</text>
</comment>
<dbReference type="AlphaFoldDB" id="A0A4Y2VM94"/>
<keyword evidence="2" id="KW-1185">Reference proteome</keyword>
<dbReference type="InterPro" id="IPR001888">
    <property type="entry name" value="Transposase_1"/>
</dbReference>
<sequence length="101" mass="11557">MGLSLQHLMRYQVKGVISCTVSLQRTKCGFIISHLRRRKHHCHGDKTMRRTPHKKLKRKSSAKKGMTTVFCDNQGLLLVYFHTRGATVNAASYYASLHQLS</sequence>
<dbReference type="Proteomes" id="UP000499080">
    <property type="component" value="Unassembled WGS sequence"/>
</dbReference>
<accession>A0A4Y2VM94</accession>
<gene>
    <name evidence="1" type="ORF">AVEN_263906_1</name>
</gene>
<name>A0A4Y2VM94_ARAVE</name>
<organism evidence="1 2">
    <name type="scientific">Araneus ventricosus</name>
    <name type="common">Orbweaver spider</name>
    <name type="synonym">Epeira ventricosa</name>
    <dbReference type="NCBI Taxonomy" id="182803"/>
    <lineage>
        <taxon>Eukaryota</taxon>
        <taxon>Metazoa</taxon>
        <taxon>Ecdysozoa</taxon>
        <taxon>Arthropoda</taxon>
        <taxon>Chelicerata</taxon>
        <taxon>Arachnida</taxon>
        <taxon>Araneae</taxon>
        <taxon>Araneomorphae</taxon>
        <taxon>Entelegynae</taxon>
        <taxon>Araneoidea</taxon>
        <taxon>Araneidae</taxon>
        <taxon>Araneus</taxon>
    </lineage>
</organism>
<reference evidence="1 2" key="1">
    <citation type="journal article" date="2019" name="Sci. Rep.">
        <title>Orb-weaving spider Araneus ventricosus genome elucidates the spidroin gene catalogue.</title>
        <authorList>
            <person name="Kono N."/>
            <person name="Nakamura H."/>
            <person name="Ohtoshi R."/>
            <person name="Moran D.A.P."/>
            <person name="Shinohara A."/>
            <person name="Yoshida Y."/>
            <person name="Fujiwara M."/>
            <person name="Mori M."/>
            <person name="Tomita M."/>
            <person name="Arakawa K."/>
        </authorList>
    </citation>
    <scope>NUCLEOTIDE SEQUENCE [LARGE SCALE GENOMIC DNA]</scope>
</reference>
<dbReference type="Pfam" id="PF01359">
    <property type="entry name" value="Transposase_1"/>
    <property type="match status" value="1"/>
</dbReference>
<evidence type="ECO:0000313" key="2">
    <source>
        <dbReference type="Proteomes" id="UP000499080"/>
    </source>
</evidence>
<evidence type="ECO:0000313" key="1">
    <source>
        <dbReference type="EMBL" id="GBO25761.1"/>
    </source>
</evidence>
<protein>
    <submittedName>
        <fullName evidence="1">Uncharacterized protein</fullName>
    </submittedName>
</protein>
<dbReference type="GO" id="GO:0003676">
    <property type="term" value="F:nucleic acid binding"/>
    <property type="evidence" value="ECO:0007669"/>
    <property type="project" value="InterPro"/>
</dbReference>
<dbReference type="Gene3D" id="3.30.420.10">
    <property type="entry name" value="Ribonuclease H-like superfamily/Ribonuclease H"/>
    <property type="match status" value="1"/>
</dbReference>